<dbReference type="PANTHER" id="PTHR48048">
    <property type="entry name" value="GLYCOSYLTRANSFERASE"/>
    <property type="match status" value="1"/>
</dbReference>
<keyword evidence="3" id="KW-0808">Transferase</keyword>
<accession>A0AAD4JBK6</accession>
<dbReference type="GO" id="GO:0035251">
    <property type="term" value="F:UDP-glucosyltransferase activity"/>
    <property type="evidence" value="ECO:0007669"/>
    <property type="project" value="InterPro"/>
</dbReference>
<organism evidence="4 5">
    <name type="scientific">Perilla frutescens var. hirtella</name>
    <name type="common">Perilla citriodora</name>
    <name type="synonym">Perilla setoyensis</name>
    <dbReference type="NCBI Taxonomy" id="608512"/>
    <lineage>
        <taxon>Eukaryota</taxon>
        <taxon>Viridiplantae</taxon>
        <taxon>Streptophyta</taxon>
        <taxon>Embryophyta</taxon>
        <taxon>Tracheophyta</taxon>
        <taxon>Spermatophyta</taxon>
        <taxon>Magnoliopsida</taxon>
        <taxon>eudicotyledons</taxon>
        <taxon>Gunneridae</taxon>
        <taxon>Pentapetalae</taxon>
        <taxon>asterids</taxon>
        <taxon>lamiids</taxon>
        <taxon>Lamiales</taxon>
        <taxon>Lamiaceae</taxon>
        <taxon>Nepetoideae</taxon>
        <taxon>Elsholtzieae</taxon>
        <taxon>Perilla</taxon>
    </lineage>
</organism>
<dbReference type="InterPro" id="IPR002213">
    <property type="entry name" value="UDP_glucos_trans"/>
</dbReference>
<evidence type="ECO:0000313" key="4">
    <source>
        <dbReference type="EMBL" id="KAH6830374.1"/>
    </source>
</evidence>
<protein>
    <recommendedName>
        <fullName evidence="6">Glycosyltransferase</fullName>
    </recommendedName>
</protein>
<dbReference type="AlphaFoldDB" id="A0AAD4JBK6"/>
<name>A0AAD4JBK6_PERFH</name>
<evidence type="ECO:0000256" key="1">
    <source>
        <dbReference type="ARBA" id="ARBA00009995"/>
    </source>
</evidence>
<evidence type="ECO:0000256" key="2">
    <source>
        <dbReference type="ARBA" id="ARBA00022676"/>
    </source>
</evidence>
<dbReference type="PANTHER" id="PTHR48048:SF76">
    <property type="entry name" value="UDP-GLYCOSYLTRANSFERASE 708D1-LIKE"/>
    <property type="match status" value="1"/>
</dbReference>
<comment type="similarity">
    <text evidence="1">Belongs to the UDP-glycosyltransferase family.</text>
</comment>
<gene>
    <name evidence="4" type="ORF">C2S53_007540</name>
</gene>
<dbReference type="SUPFAM" id="SSF53756">
    <property type="entry name" value="UDP-Glycosyltransferase/glycogen phosphorylase"/>
    <property type="match status" value="1"/>
</dbReference>
<evidence type="ECO:0000313" key="5">
    <source>
        <dbReference type="Proteomes" id="UP001190926"/>
    </source>
</evidence>
<keyword evidence="5" id="KW-1185">Reference proteome</keyword>
<comment type="caution">
    <text evidence="4">The sequence shown here is derived from an EMBL/GenBank/DDBJ whole genome shotgun (WGS) entry which is preliminary data.</text>
</comment>
<dbReference type="Pfam" id="PF00201">
    <property type="entry name" value="UDPGT"/>
    <property type="match status" value="1"/>
</dbReference>
<proteinExistence type="inferred from homology"/>
<sequence>MSVSNKRETPHLVFLPSGIGNLSPFFRLAVVMASSNCKVTFINVQSEAVDPDFANHPGVEVVDFEMQAETSSNTTISDPFIARVASINRALYRLSPILASLQVSAIFSDFAVAATLAQISDDLNIPLHMVSTTSALFFALVTNLPLLLSQDSNLFSNSTREIDVQGMPSIPKTHIPAAWLHNSSTNHLLTAYLLPNARALPKVKGVLLNSFNWFEQETLAALNCSRALQIFPVGPLPTYEQQKGHHLPWLSEQPAQSVVYVDFGSQEVISPDQIREVKKGLEISGFHYLWVTEYAGESCFERSKQGIIISGGVDQERVLADPAIGVFVNQCEWQSIMQAAWEGVPMLAWPQHGDQKMNAEAIEKTGLGIWMKEWSSGGEELVDGNEIGRQVGQMMEDMNIKKAAKFVRERAREACENGGSSQKAFNQLVQMFTSSKN</sequence>
<dbReference type="Gene3D" id="3.40.50.2000">
    <property type="entry name" value="Glycogen Phosphorylase B"/>
    <property type="match status" value="2"/>
</dbReference>
<reference evidence="4 5" key="1">
    <citation type="journal article" date="2021" name="Nat. Commun.">
        <title>Incipient diploidization of the medicinal plant Perilla within 10,000 years.</title>
        <authorList>
            <person name="Zhang Y."/>
            <person name="Shen Q."/>
            <person name="Leng L."/>
            <person name="Zhang D."/>
            <person name="Chen S."/>
            <person name="Shi Y."/>
            <person name="Ning Z."/>
            <person name="Chen S."/>
        </authorList>
    </citation>
    <scope>NUCLEOTIDE SEQUENCE [LARGE SCALE GENOMIC DNA]</scope>
    <source>
        <strain evidence="5">cv. PC099</strain>
    </source>
</reference>
<evidence type="ECO:0000256" key="3">
    <source>
        <dbReference type="ARBA" id="ARBA00022679"/>
    </source>
</evidence>
<dbReference type="InterPro" id="IPR050481">
    <property type="entry name" value="UDP-glycosyltransf_plant"/>
</dbReference>
<dbReference type="Proteomes" id="UP001190926">
    <property type="component" value="Unassembled WGS sequence"/>
</dbReference>
<evidence type="ECO:0008006" key="6">
    <source>
        <dbReference type="Google" id="ProtNLM"/>
    </source>
</evidence>
<dbReference type="EMBL" id="SDAM02000099">
    <property type="protein sequence ID" value="KAH6830374.1"/>
    <property type="molecule type" value="Genomic_DNA"/>
</dbReference>
<keyword evidence="2" id="KW-0328">Glycosyltransferase</keyword>
<dbReference type="CDD" id="cd03784">
    <property type="entry name" value="GT1_Gtf-like"/>
    <property type="match status" value="1"/>
</dbReference>